<keyword evidence="7" id="KW-0675">Receptor</keyword>
<evidence type="ECO:0000256" key="4">
    <source>
        <dbReference type="ARBA" id="ARBA00022989"/>
    </source>
</evidence>
<keyword evidence="3 12" id="KW-0812">Transmembrane</keyword>
<keyword evidence="4 12" id="KW-1133">Transmembrane helix</keyword>
<dbReference type="Proteomes" id="UP000886611">
    <property type="component" value="Unassembled WGS sequence"/>
</dbReference>
<dbReference type="PANTHER" id="PTHR10519">
    <property type="entry name" value="GABA-B RECEPTOR"/>
    <property type="match status" value="1"/>
</dbReference>
<keyword evidence="15" id="KW-1185">Reference proteome</keyword>
<reference evidence="14 15" key="1">
    <citation type="journal article" date="2021" name="Cell">
        <title>Tracing the genetic footprints of vertebrate landing in non-teleost ray-finned fishes.</title>
        <authorList>
            <person name="Bi X."/>
            <person name="Wang K."/>
            <person name="Yang L."/>
            <person name="Pan H."/>
            <person name="Jiang H."/>
            <person name="Wei Q."/>
            <person name="Fang M."/>
            <person name="Yu H."/>
            <person name="Zhu C."/>
            <person name="Cai Y."/>
            <person name="He Y."/>
            <person name="Gan X."/>
            <person name="Zeng H."/>
            <person name="Yu D."/>
            <person name="Zhu Y."/>
            <person name="Jiang H."/>
            <person name="Qiu Q."/>
            <person name="Yang H."/>
            <person name="Zhang Y.E."/>
            <person name="Wang W."/>
            <person name="Zhu M."/>
            <person name="He S."/>
            <person name="Zhang G."/>
        </authorList>
    </citation>
    <scope>NUCLEOTIDE SEQUENCE [LARGE SCALE GENOMIC DNA]</scope>
    <source>
        <strain evidence="14">Bchr_013</strain>
    </source>
</reference>
<accession>A0A8X7WWP9</accession>
<protein>
    <submittedName>
        <fullName evidence="14">GP156 protein</fullName>
    </submittedName>
</protein>
<name>A0A8X7WWP9_POLSE</name>
<feature type="transmembrane region" description="Helical" evidence="12">
    <location>
        <begin position="283"/>
        <end position="304"/>
    </location>
</feature>
<evidence type="ECO:0000256" key="1">
    <source>
        <dbReference type="ARBA" id="ARBA00004141"/>
    </source>
</evidence>
<keyword evidence="8" id="KW-0325">Glycoprotein</keyword>
<dbReference type="GO" id="GO:0007214">
    <property type="term" value="P:gamma-aminobutyric acid signaling pathway"/>
    <property type="evidence" value="ECO:0007669"/>
    <property type="project" value="TreeGrafter"/>
</dbReference>
<dbReference type="GO" id="GO:0038039">
    <property type="term" value="C:G protein-coupled receptor heterodimeric complex"/>
    <property type="evidence" value="ECO:0007669"/>
    <property type="project" value="TreeGrafter"/>
</dbReference>
<keyword evidence="10" id="KW-0175">Coiled coil</keyword>
<organism evidence="14 15">
    <name type="scientific">Polypterus senegalus</name>
    <name type="common">Senegal bichir</name>
    <dbReference type="NCBI Taxonomy" id="55291"/>
    <lineage>
        <taxon>Eukaryota</taxon>
        <taxon>Metazoa</taxon>
        <taxon>Chordata</taxon>
        <taxon>Craniata</taxon>
        <taxon>Vertebrata</taxon>
        <taxon>Euteleostomi</taxon>
        <taxon>Actinopterygii</taxon>
        <taxon>Polypteriformes</taxon>
        <taxon>Polypteridae</taxon>
        <taxon>Polypterus</taxon>
    </lineage>
</organism>
<evidence type="ECO:0000256" key="10">
    <source>
        <dbReference type="SAM" id="Coils"/>
    </source>
</evidence>
<evidence type="ECO:0000256" key="7">
    <source>
        <dbReference type="ARBA" id="ARBA00023170"/>
    </source>
</evidence>
<evidence type="ECO:0000313" key="15">
    <source>
        <dbReference type="Proteomes" id="UP000886611"/>
    </source>
</evidence>
<feature type="region of interest" description="Disordered" evidence="11">
    <location>
        <begin position="642"/>
        <end position="663"/>
    </location>
</feature>
<feature type="transmembrane region" description="Helical" evidence="12">
    <location>
        <begin position="148"/>
        <end position="168"/>
    </location>
</feature>
<feature type="transmembrane region" description="Helical" evidence="12">
    <location>
        <begin position="189"/>
        <end position="211"/>
    </location>
</feature>
<evidence type="ECO:0000256" key="9">
    <source>
        <dbReference type="ARBA" id="ARBA00023224"/>
    </source>
</evidence>
<feature type="non-terminal residue" evidence="14">
    <location>
        <position position="823"/>
    </location>
</feature>
<dbReference type="InterPro" id="IPR017978">
    <property type="entry name" value="GPCR_3_C"/>
</dbReference>
<evidence type="ECO:0000256" key="8">
    <source>
        <dbReference type="ARBA" id="ARBA00023180"/>
    </source>
</evidence>
<feature type="coiled-coil region" evidence="10">
    <location>
        <begin position="389"/>
        <end position="416"/>
    </location>
</feature>
<feature type="region of interest" description="Disordered" evidence="11">
    <location>
        <begin position="82"/>
        <end position="125"/>
    </location>
</feature>
<comment type="similarity">
    <text evidence="2">Belongs to the G-protein coupled receptor 3 family. GABA-B receptor subfamily.</text>
</comment>
<proteinExistence type="inferred from homology"/>
<evidence type="ECO:0000256" key="3">
    <source>
        <dbReference type="ARBA" id="ARBA00022692"/>
    </source>
</evidence>
<keyword evidence="5" id="KW-0297">G-protein coupled receptor</keyword>
<dbReference type="Pfam" id="PF00003">
    <property type="entry name" value="7tm_3"/>
    <property type="match status" value="1"/>
</dbReference>
<evidence type="ECO:0000256" key="12">
    <source>
        <dbReference type="SAM" id="Phobius"/>
    </source>
</evidence>
<evidence type="ECO:0000259" key="13">
    <source>
        <dbReference type="Pfam" id="PF00003"/>
    </source>
</evidence>
<sequence length="823" mass="91291">MESAPNCSEVCGFTDCGVTLGFGTEEAWKIVQRLCKIDTHEDRRRACTSSRPRGGNRPGYAGDHRCRALKLIPVGARGHRQRAPQCQESPGPQHFRHTRKCWGEESRDTRSASRDAAGTSATLGRVGGRWPEHTWSTSRIVKMSSPNLNIVTLCGSLFTYSSGFMFGIEERLTLSGNATKALMQIIRDNQLLALVSGLVMVDVLVLAAWGLTDPVQCIRTFSAAVKVSESRISYSASNLEYCSSLYTDVWIVSFSILKGSLLLYGMYLAGLTNHVSSPPVNQSLTIISGVCTMTASAGLVIPVVRFFHNWPNLIFCLISGGIFICTLCINSFVFIPQLTKWKKFEEESSQTPGRMAKYFSSPSRNVHSIYSEDEMFYLLGENSSMKQLLTEKDAVIESLQEQVNNAKEKLMKLMSMQRKADGTEDVIVPIHFSPDSVTVAQTESSNVQEDPNGASIAAFDQRSHLVQGSPPVNQLEHISLSSKNEHDISRCSSRQVPLSAPSSIPDLVTLQPETVSLSPTLQTTRNEMLANPTMSPIQRSTLDAILASSTCLRDQLASKTHNYVSSDKLQEILQDLSVDAVGLLKSPDGRRKIANHMQERPSAIAQKGLQQYAKSISPYMMRKRRPPFHGMKGVPSPYYFPGSLPPHLGTNQESSENHAEQNSEDLLIPPNATLQECLPSNNDIRRPFSPQDMETGALITDTMEPHNFITLTDTCQARKCRKEPFSKLHSKMTAFEVSKCEEQKMHDAYDYSDSDSSSSDENYCYYHRPYCEACFHGPYESSDSCTSGISDSESEGHQLQPSSVYMKAHPVVNFKDDLKPTFV</sequence>
<comment type="caution">
    <text evidence="14">The sequence shown here is derived from an EMBL/GenBank/DDBJ whole genome shotgun (WGS) entry which is preliminary data.</text>
</comment>
<evidence type="ECO:0000256" key="2">
    <source>
        <dbReference type="ARBA" id="ARBA00008991"/>
    </source>
</evidence>
<dbReference type="GO" id="GO:0004965">
    <property type="term" value="F:G protein-coupled GABA receptor activity"/>
    <property type="evidence" value="ECO:0007669"/>
    <property type="project" value="InterPro"/>
</dbReference>
<feature type="domain" description="G-protein coupled receptors family 3 profile" evidence="13">
    <location>
        <begin position="183"/>
        <end position="337"/>
    </location>
</feature>
<dbReference type="PANTHER" id="PTHR10519:SF20">
    <property type="entry name" value="G-PROTEIN COUPLED RECEPTOR 156-RELATED"/>
    <property type="match status" value="1"/>
</dbReference>
<feature type="compositionally biased region" description="Basic and acidic residues" evidence="11">
    <location>
        <begin position="101"/>
        <end position="113"/>
    </location>
</feature>
<dbReference type="AlphaFoldDB" id="A0A8X7WWP9"/>
<feature type="transmembrane region" description="Helical" evidence="12">
    <location>
        <begin position="310"/>
        <end position="335"/>
    </location>
</feature>
<evidence type="ECO:0000256" key="11">
    <source>
        <dbReference type="SAM" id="MobiDB-lite"/>
    </source>
</evidence>
<feature type="transmembrane region" description="Helical" evidence="12">
    <location>
        <begin position="249"/>
        <end position="271"/>
    </location>
</feature>
<dbReference type="InterPro" id="IPR002455">
    <property type="entry name" value="GPCR3_GABA-B"/>
</dbReference>
<comment type="subcellular location">
    <subcellularLocation>
        <location evidence="1">Membrane</location>
        <topology evidence="1">Multi-pass membrane protein</topology>
    </subcellularLocation>
</comment>
<keyword evidence="9" id="KW-0807">Transducer</keyword>
<evidence type="ECO:0000256" key="6">
    <source>
        <dbReference type="ARBA" id="ARBA00023136"/>
    </source>
</evidence>
<keyword evidence="6 12" id="KW-0472">Membrane</keyword>
<evidence type="ECO:0000256" key="5">
    <source>
        <dbReference type="ARBA" id="ARBA00023040"/>
    </source>
</evidence>
<feature type="non-terminal residue" evidence="14">
    <location>
        <position position="1"/>
    </location>
</feature>
<gene>
    <name evidence="14" type="primary">Gpr156</name>
    <name evidence="14" type="ORF">GTO96_0012830</name>
</gene>
<dbReference type="EMBL" id="JAATIS010008602">
    <property type="protein sequence ID" value="KAG2457238.1"/>
    <property type="molecule type" value="Genomic_DNA"/>
</dbReference>
<evidence type="ECO:0000313" key="14">
    <source>
        <dbReference type="EMBL" id="KAG2457238.1"/>
    </source>
</evidence>